<keyword evidence="2 5" id="KW-0547">Nucleotide-binding</keyword>
<dbReference type="RefSeq" id="WP_354600672.1">
    <property type="nucleotide sequence ID" value="NZ_JBEWZI010000007.1"/>
</dbReference>
<keyword evidence="8" id="KW-1185">Reference proteome</keyword>
<comment type="function">
    <text evidence="5">Catalyzes the phosphorylation of the 3'-hydroxyl group of dephosphocoenzyme A to form coenzyme A.</text>
</comment>
<dbReference type="PANTHER" id="PTHR10695">
    <property type="entry name" value="DEPHOSPHO-COA KINASE-RELATED"/>
    <property type="match status" value="1"/>
</dbReference>
<dbReference type="Proteomes" id="UP001549691">
    <property type="component" value="Unassembled WGS sequence"/>
</dbReference>
<evidence type="ECO:0000313" key="7">
    <source>
        <dbReference type="EMBL" id="MET7014212.1"/>
    </source>
</evidence>
<accession>A0ABV2TJW1</accession>
<evidence type="ECO:0000313" key="8">
    <source>
        <dbReference type="Proteomes" id="UP001549691"/>
    </source>
</evidence>
<keyword evidence="5" id="KW-0963">Cytoplasm</keyword>
<dbReference type="PROSITE" id="PS51219">
    <property type="entry name" value="DPCK"/>
    <property type="match status" value="1"/>
</dbReference>
<dbReference type="Gene3D" id="3.40.50.300">
    <property type="entry name" value="P-loop containing nucleotide triphosphate hydrolases"/>
    <property type="match status" value="1"/>
</dbReference>
<reference evidence="7 8" key="1">
    <citation type="submission" date="2024-07" db="EMBL/GenBank/DDBJ databases">
        <title>Uliginosibacterium flavum JJ3220;KACC:17644.</title>
        <authorList>
            <person name="Kim M.K."/>
        </authorList>
    </citation>
    <scope>NUCLEOTIDE SEQUENCE [LARGE SCALE GENOMIC DNA]</scope>
    <source>
        <strain evidence="7 8">KACC:17644</strain>
    </source>
</reference>
<dbReference type="PANTHER" id="PTHR10695:SF46">
    <property type="entry name" value="BIFUNCTIONAL COENZYME A SYNTHASE-RELATED"/>
    <property type="match status" value="1"/>
</dbReference>
<dbReference type="Pfam" id="PF01121">
    <property type="entry name" value="CoaE"/>
    <property type="match status" value="1"/>
</dbReference>
<comment type="caution">
    <text evidence="7">The sequence shown here is derived from an EMBL/GenBank/DDBJ whole genome shotgun (WGS) entry which is preliminary data.</text>
</comment>
<name>A0ABV2TJW1_9RHOO</name>
<comment type="similarity">
    <text evidence="1 5">Belongs to the CoaE family.</text>
</comment>
<dbReference type="InterPro" id="IPR001977">
    <property type="entry name" value="Depp_CoAkinase"/>
</dbReference>
<evidence type="ECO:0000256" key="4">
    <source>
        <dbReference type="ARBA" id="ARBA00022993"/>
    </source>
</evidence>
<evidence type="ECO:0000256" key="5">
    <source>
        <dbReference type="HAMAP-Rule" id="MF_00376"/>
    </source>
</evidence>
<proteinExistence type="inferred from homology"/>
<keyword evidence="5 7" id="KW-0808">Transferase</keyword>
<sequence>MSAATHRNFIVGLTGGIGSGKSTVAQGFAAHGVCVVDADEIAHQLTAPGGAAMPAITAEFGQTMQQADGAMDRAAMRQLVFTDSSARSRLEAILHPMIRTECATQLARASSPYALLMVPLLIESAAYRARCDRILVVDCPPEIQLQRLMARSALSEAEARRIMAAQTSREARLAAATEVIDNSGEHAALQARIDALHQHYLLESAKPFVKS</sequence>
<dbReference type="EMBL" id="JBEWZI010000007">
    <property type="protein sequence ID" value="MET7014212.1"/>
    <property type="molecule type" value="Genomic_DNA"/>
</dbReference>
<evidence type="ECO:0000256" key="3">
    <source>
        <dbReference type="ARBA" id="ARBA00022840"/>
    </source>
</evidence>
<comment type="pathway">
    <text evidence="5">Cofactor biosynthesis; coenzyme A biosynthesis; CoA from (R)-pantothenate: step 5/5.</text>
</comment>
<dbReference type="NCBIfam" id="TIGR00152">
    <property type="entry name" value="dephospho-CoA kinase"/>
    <property type="match status" value="1"/>
</dbReference>
<keyword evidence="5 7" id="KW-0418">Kinase</keyword>
<feature type="binding site" evidence="5">
    <location>
        <begin position="18"/>
        <end position="23"/>
    </location>
    <ligand>
        <name>ATP</name>
        <dbReference type="ChEBI" id="CHEBI:30616"/>
    </ligand>
</feature>
<dbReference type="HAMAP" id="MF_00376">
    <property type="entry name" value="Dephospho_CoA_kinase"/>
    <property type="match status" value="1"/>
</dbReference>
<gene>
    <name evidence="5 7" type="primary">coaE</name>
    <name evidence="7" type="ORF">ABXR19_08410</name>
</gene>
<evidence type="ECO:0000256" key="1">
    <source>
        <dbReference type="ARBA" id="ARBA00009018"/>
    </source>
</evidence>
<dbReference type="CDD" id="cd02022">
    <property type="entry name" value="DPCK"/>
    <property type="match status" value="1"/>
</dbReference>
<dbReference type="SUPFAM" id="SSF52540">
    <property type="entry name" value="P-loop containing nucleoside triphosphate hydrolases"/>
    <property type="match status" value="1"/>
</dbReference>
<organism evidence="7 8">
    <name type="scientific">Uliginosibacterium flavum</name>
    <dbReference type="NCBI Taxonomy" id="1396831"/>
    <lineage>
        <taxon>Bacteria</taxon>
        <taxon>Pseudomonadati</taxon>
        <taxon>Pseudomonadota</taxon>
        <taxon>Betaproteobacteria</taxon>
        <taxon>Rhodocyclales</taxon>
        <taxon>Zoogloeaceae</taxon>
        <taxon>Uliginosibacterium</taxon>
    </lineage>
</organism>
<keyword evidence="3 5" id="KW-0067">ATP-binding</keyword>
<comment type="catalytic activity">
    <reaction evidence="5">
        <text>3'-dephospho-CoA + ATP = ADP + CoA + H(+)</text>
        <dbReference type="Rhea" id="RHEA:18245"/>
        <dbReference type="ChEBI" id="CHEBI:15378"/>
        <dbReference type="ChEBI" id="CHEBI:30616"/>
        <dbReference type="ChEBI" id="CHEBI:57287"/>
        <dbReference type="ChEBI" id="CHEBI:57328"/>
        <dbReference type="ChEBI" id="CHEBI:456216"/>
        <dbReference type="EC" id="2.7.1.24"/>
    </reaction>
</comment>
<dbReference type="EC" id="2.7.1.24" evidence="5 6"/>
<comment type="subcellular location">
    <subcellularLocation>
        <location evidence="5">Cytoplasm</location>
    </subcellularLocation>
</comment>
<evidence type="ECO:0000256" key="2">
    <source>
        <dbReference type="ARBA" id="ARBA00022741"/>
    </source>
</evidence>
<evidence type="ECO:0000256" key="6">
    <source>
        <dbReference type="NCBIfam" id="TIGR00152"/>
    </source>
</evidence>
<keyword evidence="4 5" id="KW-0173">Coenzyme A biosynthesis</keyword>
<protein>
    <recommendedName>
        <fullName evidence="5 6">Dephospho-CoA kinase</fullName>
        <ecNumber evidence="5 6">2.7.1.24</ecNumber>
    </recommendedName>
    <alternativeName>
        <fullName evidence="5">Dephosphocoenzyme A kinase</fullName>
    </alternativeName>
</protein>
<dbReference type="GO" id="GO:0004140">
    <property type="term" value="F:dephospho-CoA kinase activity"/>
    <property type="evidence" value="ECO:0007669"/>
    <property type="project" value="UniProtKB-EC"/>
</dbReference>
<dbReference type="InterPro" id="IPR027417">
    <property type="entry name" value="P-loop_NTPase"/>
</dbReference>